<evidence type="ECO:0000313" key="3">
    <source>
        <dbReference type="Proteomes" id="UP000324800"/>
    </source>
</evidence>
<gene>
    <name evidence="2" type="ORF">EZS28_046389</name>
</gene>
<reference evidence="2 3" key="1">
    <citation type="submission" date="2019-03" db="EMBL/GenBank/DDBJ databases">
        <title>Single cell metagenomics reveals metabolic interactions within the superorganism composed of flagellate Streblomastix strix and complex community of Bacteroidetes bacteria on its surface.</title>
        <authorList>
            <person name="Treitli S.C."/>
            <person name="Kolisko M."/>
            <person name="Husnik F."/>
            <person name="Keeling P."/>
            <person name="Hampl V."/>
        </authorList>
    </citation>
    <scope>NUCLEOTIDE SEQUENCE [LARGE SCALE GENOMIC DNA]</scope>
    <source>
        <strain evidence="2">ST1C</strain>
    </source>
</reference>
<feature type="coiled-coil region" evidence="1">
    <location>
        <begin position="3"/>
        <end position="76"/>
    </location>
</feature>
<organism evidence="2 3">
    <name type="scientific">Streblomastix strix</name>
    <dbReference type="NCBI Taxonomy" id="222440"/>
    <lineage>
        <taxon>Eukaryota</taxon>
        <taxon>Metamonada</taxon>
        <taxon>Preaxostyla</taxon>
        <taxon>Oxymonadida</taxon>
        <taxon>Streblomastigidae</taxon>
        <taxon>Streblomastix</taxon>
    </lineage>
</organism>
<accession>A0A5J4TKP7</accession>
<sequence>MILKVVAKAKEDQLNKLKQQQEKLERAIVKEQKEKEALAKKLADAEDEKKKKDDEIAKLSALLKDKELQIEQMEKK</sequence>
<name>A0A5J4TKP7_9EUKA</name>
<proteinExistence type="predicted"/>
<dbReference type="AlphaFoldDB" id="A0A5J4TKP7"/>
<evidence type="ECO:0000256" key="1">
    <source>
        <dbReference type="SAM" id="Coils"/>
    </source>
</evidence>
<keyword evidence="1" id="KW-0175">Coiled coil</keyword>
<comment type="caution">
    <text evidence="2">The sequence shown here is derived from an EMBL/GenBank/DDBJ whole genome shotgun (WGS) entry which is preliminary data.</text>
</comment>
<protein>
    <submittedName>
        <fullName evidence="2">Uncharacterized protein</fullName>
    </submittedName>
</protein>
<evidence type="ECO:0000313" key="2">
    <source>
        <dbReference type="EMBL" id="KAA6358085.1"/>
    </source>
</evidence>
<dbReference type="Proteomes" id="UP000324800">
    <property type="component" value="Unassembled WGS sequence"/>
</dbReference>
<dbReference type="EMBL" id="SNRW01030392">
    <property type="protein sequence ID" value="KAA6358085.1"/>
    <property type="molecule type" value="Genomic_DNA"/>
</dbReference>